<feature type="domain" description="Penicillin-binding protein transpeptidase" evidence="6">
    <location>
        <begin position="342"/>
        <end position="650"/>
    </location>
</feature>
<name>A0A132MV53_9ACTN</name>
<gene>
    <name evidence="8" type="ORF">LI90_2622</name>
</gene>
<comment type="similarity">
    <text evidence="2">Belongs to the transpeptidase family.</text>
</comment>
<evidence type="ECO:0000313" key="9">
    <source>
        <dbReference type="Proteomes" id="UP000070188"/>
    </source>
</evidence>
<proteinExistence type="inferred from homology"/>
<dbReference type="STRING" id="1469144.LI90_2622"/>
<evidence type="ECO:0000256" key="4">
    <source>
        <dbReference type="SAM" id="MobiDB-lite"/>
    </source>
</evidence>
<dbReference type="Gene3D" id="3.40.710.10">
    <property type="entry name" value="DD-peptidase/beta-lactamase superfamily"/>
    <property type="match status" value="1"/>
</dbReference>
<dbReference type="Pfam" id="PF03717">
    <property type="entry name" value="PBP_dimer"/>
    <property type="match status" value="1"/>
</dbReference>
<comment type="subcellular location">
    <subcellularLocation>
        <location evidence="1">Membrane</location>
    </subcellularLocation>
</comment>
<evidence type="ECO:0000313" key="8">
    <source>
        <dbReference type="EMBL" id="KWX01590.1"/>
    </source>
</evidence>
<reference evidence="9" key="1">
    <citation type="submission" date="2015-04" db="EMBL/GenBank/DDBJ databases">
        <title>Physiological reanalysis, assessment of diazotrophy, and genome sequences of multiple isolates of Streptomyces thermoautotrophicus.</title>
        <authorList>
            <person name="MacKellar D.C."/>
            <person name="Lieber L."/>
            <person name="Norman J."/>
            <person name="Bolger A."/>
            <person name="Tobin C."/>
            <person name="Murray J.W."/>
            <person name="Chang R."/>
            <person name="Ford T."/>
            <person name="Nguyen P.Q."/>
            <person name="Woodward J."/>
            <person name="Permingeat H."/>
            <person name="Joshi N.S."/>
            <person name="Silver P.A."/>
            <person name="Usadel B."/>
            <person name="Rutherford A.W."/>
            <person name="Friesen M."/>
            <person name="Prell J."/>
        </authorList>
    </citation>
    <scope>NUCLEOTIDE SEQUENCE [LARGE SCALE GENOMIC DNA]</scope>
    <source>
        <strain evidence="9">H1</strain>
    </source>
</reference>
<dbReference type="PANTHER" id="PTHR30627:SF1">
    <property type="entry name" value="PEPTIDOGLYCAN D,D-TRANSPEPTIDASE FTSI"/>
    <property type="match status" value="1"/>
</dbReference>
<evidence type="ECO:0000256" key="2">
    <source>
        <dbReference type="ARBA" id="ARBA00007171"/>
    </source>
</evidence>
<dbReference type="InterPro" id="IPR050515">
    <property type="entry name" value="Beta-lactam/transpept"/>
</dbReference>
<dbReference type="Proteomes" id="UP000070188">
    <property type="component" value="Unassembled WGS sequence"/>
</dbReference>
<accession>A0A132MV53</accession>
<dbReference type="GO" id="GO:0008658">
    <property type="term" value="F:penicillin binding"/>
    <property type="evidence" value="ECO:0007669"/>
    <property type="project" value="InterPro"/>
</dbReference>
<dbReference type="Gene3D" id="3.90.1310.10">
    <property type="entry name" value="Penicillin-binding protein 2a (Domain 2)"/>
    <property type="match status" value="1"/>
</dbReference>
<evidence type="ECO:0000259" key="7">
    <source>
        <dbReference type="Pfam" id="PF03717"/>
    </source>
</evidence>
<keyword evidence="5" id="KW-0812">Transmembrane</keyword>
<sequence>MVNAGDVRLLRPSTAHEARAAARGARRSRRLDLDHPRQPAPRGARSRGRYRQPPRRSKRPPRRPSTMRLGNPAHRLRIILLVLAFVLSIFAGRLLQLQGVDAPRYATLAEKETLTEKDLPAPRGQILDRDGMPLAMSLQTVDVIANPKLWHDPCAWRELSREKVCKTENARADAARALQGRLRQLQERGAADLGRLLRRDPAQLAADLARNPKSQYRKLATQVDPLVWRKVRALKLPGITREPGSARLYPGGALAANVLGFVDHTGRGQGGLEKALDRVLAGRNGKLVYLRTESGWEIPTAGGFRRDPQPGENVQLTIDRDIQWLAEQEIAAGVRKWRAKSGTVVVMNVRTGEILAMATAPSFDPNRLDQADPRNLGNRALTEVYEPGSTGKVITMAAVIEEGKAQPTDRFHVPPAIACGGHEVHDHYSHGWERLTLNGILAKSSNIGTIQAAERIGPETLYRYEKLFGIGEPTGIGFPGEARGILEPPGKWYGSKRCAISFGQGMAVNAVQVTSVFATIANGGVRVQPTLVKGYVDAEGRFRPAPEPKRTRVVSEQTAKTVTAMLESVVSEDGTAPAARIPGYVIAGKTGTAQKADPACHCYNDKYYTASFIGFAPADKPELVVSVTLQDPQGWIGGGRTAAPIFRQVTEFALKTLKIPPSRYQPVRLPLEW</sequence>
<evidence type="ECO:0000259" key="6">
    <source>
        <dbReference type="Pfam" id="PF00905"/>
    </source>
</evidence>
<feature type="compositionally biased region" description="Basic residues" evidence="4">
    <location>
        <begin position="44"/>
        <end position="62"/>
    </location>
</feature>
<dbReference type="SUPFAM" id="SSF56519">
    <property type="entry name" value="Penicillin binding protein dimerisation domain"/>
    <property type="match status" value="1"/>
</dbReference>
<keyword evidence="9" id="KW-1185">Reference proteome</keyword>
<dbReference type="PANTHER" id="PTHR30627">
    <property type="entry name" value="PEPTIDOGLYCAN D,D-TRANSPEPTIDASE"/>
    <property type="match status" value="1"/>
</dbReference>
<feature type="transmembrane region" description="Helical" evidence="5">
    <location>
        <begin position="76"/>
        <end position="95"/>
    </location>
</feature>
<dbReference type="GO" id="GO:0071555">
    <property type="term" value="P:cell wall organization"/>
    <property type="evidence" value="ECO:0007669"/>
    <property type="project" value="TreeGrafter"/>
</dbReference>
<dbReference type="InterPro" id="IPR012338">
    <property type="entry name" value="Beta-lactam/transpept-like"/>
</dbReference>
<evidence type="ECO:0000256" key="1">
    <source>
        <dbReference type="ARBA" id="ARBA00004370"/>
    </source>
</evidence>
<dbReference type="InterPro" id="IPR036138">
    <property type="entry name" value="PBP_dimer_sf"/>
</dbReference>
<protein>
    <submittedName>
        <fullName evidence="8">Peptidoglycan synthetase FtsI</fullName>
    </submittedName>
</protein>
<organism evidence="8 9">
    <name type="scientific">Carbonactinospora thermoautotrophica</name>
    <dbReference type="NCBI Taxonomy" id="1469144"/>
    <lineage>
        <taxon>Bacteria</taxon>
        <taxon>Bacillati</taxon>
        <taxon>Actinomycetota</taxon>
        <taxon>Actinomycetes</taxon>
        <taxon>Kitasatosporales</taxon>
        <taxon>Carbonactinosporaceae</taxon>
        <taxon>Carbonactinospora</taxon>
    </lineage>
</organism>
<dbReference type="InterPro" id="IPR005311">
    <property type="entry name" value="PBP_dimer"/>
</dbReference>
<dbReference type="GO" id="GO:0005886">
    <property type="term" value="C:plasma membrane"/>
    <property type="evidence" value="ECO:0007669"/>
    <property type="project" value="TreeGrafter"/>
</dbReference>
<dbReference type="PATRIC" id="fig|1469144.10.peg.2835"/>
<comment type="caution">
    <text evidence="8">The sequence shown here is derived from an EMBL/GenBank/DDBJ whole genome shotgun (WGS) entry which is preliminary data.</text>
</comment>
<dbReference type="Pfam" id="PF00905">
    <property type="entry name" value="Transpeptidase"/>
    <property type="match status" value="1"/>
</dbReference>
<dbReference type="SUPFAM" id="SSF56601">
    <property type="entry name" value="beta-lactamase/transpeptidase-like"/>
    <property type="match status" value="1"/>
</dbReference>
<dbReference type="EMBL" id="LAXD01000001">
    <property type="protein sequence ID" value="KWX01590.1"/>
    <property type="molecule type" value="Genomic_DNA"/>
</dbReference>
<feature type="domain" description="Penicillin-binding protein dimerisation" evidence="7">
    <location>
        <begin position="119"/>
        <end position="299"/>
    </location>
</feature>
<evidence type="ECO:0000256" key="3">
    <source>
        <dbReference type="ARBA" id="ARBA00023136"/>
    </source>
</evidence>
<dbReference type="Gene3D" id="3.30.450.330">
    <property type="match status" value="1"/>
</dbReference>
<evidence type="ECO:0000256" key="5">
    <source>
        <dbReference type="SAM" id="Phobius"/>
    </source>
</evidence>
<keyword evidence="3 5" id="KW-0472">Membrane</keyword>
<feature type="region of interest" description="Disordered" evidence="4">
    <location>
        <begin position="1"/>
        <end position="69"/>
    </location>
</feature>
<dbReference type="AlphaFoldDB" id="A0A132MV53"/>
<keyword evidence="5" id="KW-1133">Transmembrane helix</keyword>
<dbReference type="InterPro" id="IPR001460">
    <property type="entry name" value="PCN-bd_Tpept"/>
</dbReference>